<dbReference type="InterPro" id="IPR002725">
    <property type="entry name" value="YgjP-like_metallopeptidase"/>
</dbReference>
<protein>
    <submittedName>
        <fullName evidence="2">DUF45 domain-containing protein</fullName>
    </submittedName>
</protein>
<sequence length="250" mass="30241">MNKLPHHLVINNVGYDLYYAKGNKLGYQASLITKNIIIFYTKKTNLQNYMNKFIQNVNHHFKAEHKPIYVFSPIENKFIWFGGKKYKVKFIYKNTKMKMYFEQNIVYFVLKPTYQNLDSNKLHIKILNLFKQAIFQTIQQQHNNIKKRLNINDELPIKLYKRLSFWGSYKYNLALNKKEIHYSILMCLTPKVFWDSVIIHELTHHLFPNQGHSAEFKQFCKKHDENYDIYQSNNQVPFWVYIDLDLEIKK</sequence>
<name>A0A4P6MP27_9BACT</name>
<keyword evidence="3" id="KW-1185">Reference proteome</keyword>
<dbReference type="RefSeq" id="WP_130429224.1">
    <property type="nucleotide sequence ID" value="NZ_CP034841.1"/>
</dbReference>
<evidence type="ECO:0000259" key="1">
    <source>
        <dbReference type="Pfam" id="PF01863"/>
    </source>
</evidence>
<dbReference type="AlphaFoldDB" id="A0A4P6MP27"/>
<dbReference type="Gene3D" id="3.30.2010.10">
    <property type="entry name" value="Metalloproteases ('zincins'), catalytic domain"/>
    <property type="match status" value="1"/>
</dbReference>
<dbReference type="KEGG" id="mphi:EG856_00675"/>
<accession>A0A4P6MP27</accession>
<dbReference type="Proteomes" id="UP000289326">
    <property type="component" value="Chromosome"/>
</dbReference>
<dbReference type="OrthoDB" id="9811177at2"/>
<proteinExistence type="predicted"/>
<dbReference type="EMBL" id="CP034841">
    <property type="protein sequence ID" value="QBF34446.1"/>
    <property type="molecule type" value="Genomic_DNA"/>
</dbReference>
<dbReference type="Pfam" id="PF01863">
    <property type="entry name" value="YgjP-like"/>
    <property type="match status" value="1"/>
</dbReference>
<evidence type="ECO:0000313" key="2">
    <source>
        <dbReference type="EMBL" id="QBF34446.1"/>
    </source>
</evidence>
<reference evidence="2 3" key="1">
    <citation type="submission" date="2019-01" db="EMBL/GenBank/DDBJ databases">
        <title>Complete sequence and annotation of the Mycoplasma phocirhinis strain 852T genome.</title>
        <authorList>
            <person name="Frasca S.Jr."/>
            <person name="Kutish G.F."/>
            <person name="Castellanos Gell J."/>
            <person name="Michaels D.L."/>
            <person name="Brown D.R."/>
        </authorList>
    </citation>
    <scope>NUCLEOTIDE SEQUENCE [LARGE SCALE GENOMIC DNA]</scope>
    <source>
        <strain evidence="2 3">852</strain>
    </source>
</reference>
<organism evidence="2 3">
    <name type="scientific">Mycoplasmopsis phocirhinis</name>
    <dbReference type="NCBI Taxonomy" id="142650"/>
    <lineage>
        <taxon>Bacteria</taxon>
        <taxon>Bacillati</taxon>
        <taxon>Mycoplasmatota</taxon>
        <taxon>Mycoplasmoidales</taxon>
        <taxon>Metamycoplasmataceae</taxon>
        <taxon>Mycoplasmopsis</taxon>
    </lineage>
</organism>
<evidence type="ECO:0000313" key="3">
    <source>
        <dbReference type="Proteomes" id="UP000289326"/>
    </source>
</evidence>
<feature type="domain" description="YgjP-like metallopeptidase" evidence="1">
    <location>
        <begin position="73"/>
        <end position="230"/>
    </location>
</feature>
<gene>
    <name evidence="2" type="ORF">EG856_00675</name>
</gene>